<sequence>MMYGTMWLFDMKFDTRIFTLSYVLVNYTRQSCINYFNFAIRDLLHYMAAQKRIRTFLLLNESERDNRLLSTSSFKEIDKIDENSIQRRSQVVCNLKQAQWEKVKCSYVSFD</sequence>
<evidence type="ECO:0000313" key="2">
    <source>
        <dbReference type="Proteomes" id="UP000663836"/>
    </source>
</evidence>
<gene>
    <name evidence="1" type="ORF">JBS370_LOCUS39086</name>
</gene>
<protein>
    <submittedName>
        <fullName evidence="1">Uncharacterized protein</fullName>
    </submittedName>
</protein>
<name>A0A820FJ93_9BILA</name>
<reference evidence="1" key="1">
    <citation type="submission" date="2021-02" db="EMBL/GenBank/DDBJ databases">
        <authorList>
            <person name="Nowell W R."/>
        </authorList>
    </citation>
    <scope>NUCLEOTIDE SEQUENCE</scope>
</reference>
<proteinExistence type="predicted"/>
<organism evidence="1 2">
    <name type="scientific">Rotaria sordida</name>
    <dbReference type="NCBI Taxonomy" id="392033"/>
    <lineage>
        <taxon>Eukaryota</taxon>
        <taxon>Metazoa</taxon>
        <taxon>Spiralia</taxon>
        <taxon>Gnathifera</taxon>
        <taxon>Rotifera</taxon>
        <taxon>Eurotatoria</taxon>
        <taxon>Bdelloidea</taxon>
        <taxon>Philodinida</taxon>
        <taxon>Philodinidae</taxon>
        <taxon>Rotaria</taxon>
    </lineage>
</organism>
<dbReference type="AlphaFoldDB" id="A0A820FJ93"/>
<comment type="caution">
    <text evidence="1">The sequence shown here is derived from an EMBL/GenBank/DDBJ whole genome shotgun (WGS) entry which is preliminary data.</text>
</comment>
<dbReference type="EMBL" id="CAJOBD010024886">
    <property type="protein sequence ID" value="CAF4261392.1"/>
    <property type="molecule type" value="Genomic_DNA"/>
</dbReference>
<accession>A0A820FJ93</accession>
<dbReference type="Proteomes" id="UP000663836">
    <property type="component" value="Unassembled WGS sequence"/>
</dbReference>
<evidence type="ECO:0000313" key="1">
    <source>
        <dbReference type="EMBL" id="CAF4261392.1"/>
    </source>
</evidence>